<dbReference type="PROSITE" id="PS50977">
    <property type="entry name" value="HTH_TETR_2"/>
    <property type="match status" value="1"/>
</dbReference>
<dbReference type="Gene3D" id="1.10.357.10">
    <property type="entry name" value="Tetracycline Repressor, domain 2"/>
    <property type="match status" value="1"/>
</dbReference>
<organism evidence="6 7">
    <name type="scientific">Paractinoplanes globisporus</name>
    <dbReference type="NCBI Taxonomy" id="113565"/>
    <lineage>
        <taxon>Bacteria</taxon>
        <taxon>Bacillati</taxon>
        <taxon>Actinomycetota</taxon>
        <taxon>Actinomycetes</taxon>
        <taxon>Micromonosporales</taxon>
        <taxon>Micromonosporaceae</taxon>
        <taxon>Paractinoplanes</taxon>
    </lineage>
</organism>
<dbReference type="InterPro" id="IPR050109">
    <property type="entry name" value="HTH-type_TetR-like_transc_reg"/>
</dbReference>
<keyword evidence="2 4" id="KW-0238">DNA-binding</keyword>
<dbReference type="Pfam" id="PF00440">
    <property type="entry name" value="TetR_N"/>
    <property type="match status" value="1"/>
</dbReference>
<comment type="caution">
    <text evidence="6">The sequence shown here is derived from an EMBL/GenBank/DDBJ whole genome shotgun (WGS) entry which is preliminary data.</text>
</comment>
<protein>
    <submittedName>
        <fullName evidence="6">TetR family transcriptional regulator</fullName>
    </submittedName>
</protein>
<sequence>MTSSLPAGLRERKKAKTRAAIRDHALRLFEEQGYAATTVDQIAEAAEVSQSTFFRYFPTKEDVILTDDYDPLIVEAIKAQPPGISPVRALVNGMRTVFYNLSPEEWESERRRQAIYQLVPELRARVMNQTVSAIDMLAAALADHDGKPHDDVTYRVIAGAIVGVILAVAPLGGRDGEGFQPSDFAEVEEALEILEQQFRRG</sequence>
<dbReference type="InterPro" id="IPR041347">
    <property type="entry name" value="MftR_C"/>
</dbReference>
<evidence type="ECO:0000256" key="3">
    <source>
        <dbReference type="ARBA" id="ARBA00023163"/>
    </source>
</evidence>
<dbReference type="Proteomes" id="UP001602245">
    <property type="component" value="Unassembled WGS sequence"/>
</dbReference>
<evidence type="ECO:0000313" key="6">
    <source>
        <dbReference type="EMBL" id="MFF5290408.1"/>
    </source>
</evidence>
<dbReference type="Pfam" id="PF17754">
    <property type="entry name" value="TetR_C_14"/>
    <property type="match status" value="1"/>
</dbReference>
<dbReference type="Gene3D" id="1.10.10.60">
    <property type="entry name" value="Homeodomain-like"/>
    <property type="match status" value="1"/>
</dbReference>
<evidence type="ECO:0000313" key="7">
    <source>
        <dbReference type="Proteomes" id="UP001602245"/>
    </source>
</evidence>
<feature type="DNA-binding region" description="H-T-H motif" evidence="4">
    <location>
        <begin position="38"/>
        <end position="57"/>
    </location>
</feature>
<name>A0ABW6WBP5_9ACTN</name>
<evidence type="ECO:0000256" key="1">
    <source>
        <dbReference type="ARBA" id="ARBA00023015"/>
    </source>
</evidence>
<proteinExistence type="predicted"/>
<evidence type="ECO:0000259" key="5">
    <source>
        <dbReference type="PROSITE" id="PS50977"/>
    </source>
</evidence>
<dbReference type="PRINTS" id="PR00455">
    <property type="entry name" value="HTHTETR"/>
</dbReference>
<gene>
    <name evidence="6" type="ORF">ACFY35_13260</name>
</gene>
<reference evidence="6 7" key="1">
    <citation type="submission" date="2024-10" db="EMBL/GenBank/DDBJ databases">
        <title>The Natural Products Discovery Center: Release of the First 8490 Sequenced Strains for Exploring Actinobacteria Biosynthetic Diversity.</title>
        <authorList>
            <person name="Kalkreuter E."/>
            <person name="Kautsar S.A."/>
            <person name="Yang D."/>
            <person name="Bader C.D."/>
            <person name="Teijaro C.N."/>
            <person name="Fluegel L."/>
            <person name="Davis C.M."/>
            <person name="Simpson J.R."/>
            <person name="Lauterbach L."/>
            <person name="Steele A.D."/>
            <person name="Gui C."/>
            <person name="Meng S."/>
            <person name="Li G."/>
            <person name="Viehrig K."/>
            <person name="Ye F."/>
            <person name="Su P."/>
            <person name="Kiefer A.F."/>
            <person name="Nichols A."/>
            <person name="Cepeda A.J."/>
            <person name="Yan W."/>
            <person name="Fan B."/>
            <person name="Jiang Y."/>
            <person name="Adhikari A."/>
            <person name="Zheng C.-J."/>
            <person name="Schuster L."/>
            <person name="Cowan T.M."/>
            <person name="Smanski M.J."/>
            <person name="Chevrette M.G."/>
            <person name="De Carvalho L.P.S."/>
            <person name="Shen B."/>
        </authorList>
    </citation>
    <scope>NUCLEOTIDE SEQUENCE [LARGE SCALE GENOMIC DNA]</scope>
    <source>
        <strain evidence="6 7">NPDC000087</strain>
    </source>
</reference>
<feature type="domain" description="HTH tetR-type" evidence="5">
    <location>
        <begin position="15"/>
        <end position="75"/>
    </location>
</feature>
<accession>A0ABW6WBP5</accession>
<dbReference type="PANTHER" id="PTHR30055:SF234">
    <property type="entry name" value="HTH-TYPE TRANSCRIPTIONAL REGULATOR BETI"/>
    <property type="match status" value="1"/>
</dbReference>
<evidence type="ECO:0000256" key="2">
    <source>
        <dbReference type="ARBA" id="ARBA00023125"/>
    </source>
</evidence>
<dbReference type="InterPro" id="IPR001647">
    <property type="entry name" value="HTH_TetR"/>
</dbReference>
<dbReference type="RefSeq" id="WP_020510602.1">
    <property type="nucleotide sequence ID" value="NZ_JBIAZU010000002.1"/>
</dbReference>
<keyword evidence="1" id="KW-0805">Transcription regulation</keyword>
<dbReference type="SUPFAM" id="SSF46689">
    <property type="entry name" value="Homeodomain-like"/>
    <property type="match status" value="1"/>
</dbReference>
<dbReference type="PANTHER" id="PTHR30055">
    <property type="entry name" value="HTH-TYPE TRANSCRIPTIONAL REGULATOR RUTR"/>
    <property type="match status" value="1"/>
</dbReference>
<evidence type="ECO:0000256" key="4">
    <source>
        <dbReference type="PROSITE-ProRule" id="PRU00335"/>
    </source>
</evidence>
<keyword evidence="7" id="KW-1185">Reference proteome</keyword>
<dbReference type="EMBL" id="JBIAZU010000002">
    <property type="protein sequence ID" value="MFF5290408.1"/>
    <property type="molecule type" value="Genomic_DNA"/>
</dbReference>
<keyword evidence="3" id="KW-0804">Transcription</keyword>
<dbReference type="InterPro" id="IPR009057">
    <property type="entry name" value="Homeodomain-like_sf"/>
</dbReference>